<dbReference type="InterPro" id="IPR001789">
    <property type="entry name" value="Sig_transdc_resp-reg_receiver"/>
</dbReference>
<dbReference type="EMBL" id="LAZR01007284">
    <property type="protein sequence ID" value="KKM86257.1"/>
    <property type="molecule type" value="Genomic_DNA"/>
</dbReference>
<dbReference type="Gene3D" id="3.40.50.2300">
    <property type="match status" value="1"/>
</dbReference>
<organism evidence="3">
    <name type="scientific">marine sediment metagenome</name>
    <dbReference type="NCBI Taxonomy" id="412755"/>
    <lineage>
        <taxon>unclassified sequences</taxon>
        <taxon>metagenomes</taxon>
        <taxon>ecological metagenomes</taxon>
    </lineage>
</organism>
<feature type="domain" description="Response regulatory" evidence="2">
    <location>
        <begin position="10"/>
        <end position="123"/>
    </location>
</feature>
<dbReference type="SUPFAM" id="SSF52172">
    <property type="entry name" value="CheY-like"/>
    <property type="match status" value="1"/>
</dbReference>
<dbReference type="AlphaFoldDB" id="A0A0F9NYA2"/>
<dbReference type="PANTHER" id="PTHR44591">
    <property type="entry name" value="STRESS RESPONSE REGULATOR PROTEIN 1"/>
    <property type="match status" value="1"/>
</dbReference>
<dbReference type="Pfam" id="PF00072">
    <property type="entry name" value="Response_reg"/>
    <property type="match status" value="1"/>
</dbReference>
<gene>
    <name evidence="3" type="ORF">LCGC14_1280780</name>
</gene>
<evidence type="ECO:0000256" key="1">
    <source>
        <dbReference type="ARBA" id="ARBA00022553"/>
    </source>
</evidence>
<reference evidence="3" key="1">
    <citation type="journal article" date="2015" name="Nature">
        <title>Complex archaea that bridge the gap between prokaryotes and eukaryotes.</title>
        <authorList>
            <person name="Spang A."/>
            <person name="Saw J.H."/>
            <person name="Jorgensen S.L."/>
            <person name="Zaremba-Niedzwiedzka K."/>
            <person name="Martijn J."/>
            <person name="Lind A.E."/>
            <person name="van Eijk R."/>
            <person name="Schleper C."/>
            <person name="Guy L."/>
            <person name="Ettema T.J."/>
        </authorList>
    </citation>
    <scope>NUCLEOTIDE SEQUENCE</scope>
</reference>
<evidence type="ECO:0000259" key="2">
    <source>
        <dbReference type="PROSITE" id="PS50110"/>
    </source>
</evidence>
<comment type="caution">
    <text evidence="3">The sequence shown here is derived from an EMBL/GenBank/DDBJ whole genome shotgun (WGS) entry which is preliminary data.</text>
</comment>
<dbReference type="PROSITE" id="PS50110">
    <property type="entry name" value="RESPONSE_REGULATORY"/>
    <property type="match status" value="1"/>
</dbReference>
<dbReference type="GO" id="GO:0000160">
    <property type="term" value="P:phosphorelay signal transduction system"/>
    <property type="evidence" value="ECO:0007669"/>
    <property type="project" value="InterPro"/>
</dbReference>
<dbReference type="InterPro" id="IPR050595">
    <property type="entry name" value="Bact_response_regulator"/>
</dbReference>
<dbReference type="SMART" id="SM00448">
    <property type="entry name" value="REC"/>
    <property type="match status" value="1"/>
</dbReference>
<dbReference type="PANTHER" id="PTHR44591:SF3">
    <property type="entry name" value="RESPONSE REGULATORY DOMAIN-CONTAINING PROTEIN"/>
    <property type="match status" value="1"/>
</dbReference>
<sequence>MAIEHKSKPAVLIVEDEPLIRMEAVDMITDAGFKTYEAASADMAIAMMELHDDIGILFTDIDMPGTMDGLKLAAYVRNRWPPVAIIIASGVVELERTSLPEGSSFFPKPYATSQITKTLHDIAVRLH</sequence>
<protein>
    <recommendedName>
        <fullName evidence="2">Response regulatory domain-containing protein</fullName>
    </recommendedName>
</protein>
<accession>A0A0F9NYA2</accession>
<evidence type="ECO:0000313" key="3">
    <source>
        <dbReference type="EMBL" id="KKM86257.1"/>
    </source>
</evidence>
<name>A0A0F9NYA2_9ZZZZ</name>
<keyword evidence="1" id="KW-0597">Phosphoprotein</keyword>
<proteinExistence type="predicted"/>
<dbReference type="InterPro" id="IPR011006">
    <property type="entry name" value="CheY-like_superfamily"/>
</dbReference>